<organism evidence="1 2">
    <name type="scientific">Ataeniobius toweri</name>
    <dbReference type="NCBI Taxonomy" id="208326"/>
    <lineage>
        <taxon>Eukaryota</taxon>
        <taxon>Metazoa</taxon>
        <taxon>Chordata</taxon>
        <taxon>Craniata</taxon>
        <taxon>Vertebrata</taxon>
        <taxon>Euteleostomi</taxon>
        <taxon>Actinopterygii</taxon>
        <taxon>Neopterygii</taxon>
        <taxon>Teleostei</taxon>
        <taxon>Neoteleostei</taxon>
        <taxon>Acanthomorphata</taxon>
        <taxon>Ovalentaria</taxon>
        <taxon>Atherinomorphae</taxon>
        <taxon>Cyprinodontiformes</taxon>
        <taxon>Goodeidae</taxon>
        <taxon>Ataeniobius</taxon>
    </lineage>
</organism>
<evidence type="ECO:0000313" key="2">
    <source>
        <dbReference type="Proteomes" id="UP001345963"/>
    </source>
</evidence>
<proteinExistence type="predicted"/>
<gene>
    <name evidence="1" type="ORF">ATANTOWER_004090</name>
</gene>
<evidence type="ECO:0000313" key="1">
    <source>
        <dbReference type="EMBL" id="MED6255058.1"/>
    </source>
</evidence>
<protein>
    <submittedName>
        <fullName evidence="1">Uncharacterized protein</fullName>
    </submittedName>
</protein>
<comment type="caution">
    <text evidence="1">The sequence shown here is derived from an EMBL/GenBank/DDBJ whole genome shotgun (WGS) entry which is preliminary data.</text>
</comment>
<reference evidence="1 2" key="1">
    <citation type="submission" date="2021-07" db="EMBL/GenBank/DDBJ databases">
        <authorList>
            <person name="Palmer J.M."/>
        </authorList>
    </citation>
    <scope>NUCLEOTIDE SEQUENCE [LARGE SCALE GENOMIC DNA]</scope>
    <source>
        <strain evidence="1 2">AT_MEX2019</strain>
        <tissue evidence="1">Muscle</tissue>
    </source>
</reference>
<name>A0ABU7BZX8_9TELE</name>
<dbReference type="Proteomes" id="UP001345963">
    <property type="component" value="Unassembled WGS sequence"/>
</dbReference>
<accession>A0ABU7BZX8</accession>
<dbReference type="EMBL" id="JAHUTI010070283">
    <property type="protein sequence ID" value="MED6255058.1"/>
    <property type="molecule type" value="Genomic_DNA"/>
</dbReference>
<sequence>MSAWFCPSTCGADRSQWFFCSTRVCDPGVIGQMFGTCLLYLSAVLEPCVQLDWESEDNLLSPVEEHQLQLRSSDLYPDPRVEPRCSYQEPLRLPTGLFSNHG</sequence>
<keyword evidence="2" id="KW-1185">Reference proteome</keyword>